<evidence type="ECO:0000313" key="3">
    <source>
        <dbReference type="EMBL" id="TWH62283.1"/>
    </source>
</evidence>
<evidence type="ECO:0000259" key="2">
    <source>
        <dbReference type="SMART" id="SM00843"/>
    </source>
</evidence>
<dbReference type="RefSeq" id="WP_145777890.1">
    <property type="nucleotide sequence ID" value="NZ_BAAATQ010000102.1"/>
</dbReference>
<keyword evidence="1" id="KW-1133">Transmembrane helix</keyword>
<keyword evidence="4" id="KW-1185">Reference proteome</keyword>
<dbReference type="InterPro" id="IPR036388">
    <property type="entry name" value="WH-like_DNA-bd_sf"/>
</dbReference>
<dbReference type="SMART" id="SM00843">
    <property type="entry name" value="Ftsk_gamma"/>
    <property type="match status" value="1"/>
</dbReference>
<comment type="caution">
    <text evidence="3">The sequence shown here is derived from an EMBL/GenBank/DDBJ whole genome shotgun (WGS) entry which is preliminary data.</text>
</comment>
<feature type="transmembrane region" description="Helical" evidence="1">
    <location>
        <begin position="78"/>
        <end position="97"/>
    </location>
</feature>
<dbReference type="AlphaFoldDB" id="A0A562HVE0"/>
<dbReference type="EMBL" id="VLKE01000002">
    <property type="protein sequence ID" value="TWH62283.1"/>
    <property type="molecule type" value="Genomic_DNA"/>
</dbReference>
<dbReference type="Gene3D" id="1.10.10.10">
    <property type="entry name" value="Winged helix-like DNA-binding domain superfamily/Winged helix DNA-binding domain"/>
    <property type="match status" value="1"/>
</dbReference>
<accession>A0A562HVE0</accession>
<dbReference type="InterPro" id="IPR018541">
    <property type="entry name" value="Ftsk_gamma"/>
</dbReference>
<dbReference type="SUPFAM" id="SSF46785">
    <property type="entry name" value="Winged helix' DNA-binding domain"/>
    <property type="match status" value="1"/>
</dbReference>
<reference evidence="3 4" key="1">
    <citation type="submission" date="2019-07" db="EMBL/GenBank/DDBJ databases">
        <title>R&amp;d 2014.</title>
        <authorList>
            <person name="Klenk H.-P."/>
        </authorList>
    </citation>
    <scope>NUCLEOTIDE SEQUENCE [LARGE SCALE GENOMIC DNA]</scope>
    <source>
        <strain evidence="3 4">DSM 43868</strain>
    </source>
</reference>
<gene>
    <name evidence="3" type="ORF">JD77_06334</name>
</gene>
<name>A0A562HVE0_MICOL</name>
<sequence length="785" mass="82782">MVHTKPGLTAVEAMAAPPAPASTGPTAAQIRADREARRRDRMRYRLRHQTAPHKVLVAVWSAAWLARAAVWLTGDAEAVSAATAGTAGLAAVIVAMVLRRGRTRRVRTWLYTCLAAAVTWLTVAAGNGVDWTMTAALAGIGFGLATPWWRHHRIPNVTPATAPTPAFDLDSVPALWAANVASKGGALPESYLTDPQISATKERYNVQLRAGRQSIATAMAALTLIASGLHVAQEDIVLERHDSGDASRVALTVVRKSPIKVSQPYRGPQLDYDPATNIGTVFLGPYADGEGSAPWKLFSHNSIWGGLVVGGIGSGKSRLLEALLCSMRASGLVTTFYGDPQGGTSSDALASNATWAARGNEQIMAMLRGLDRLVYWRGIENSARGRNGFTPRPHRPGVVAVLDECHMILSDEVHGEEATAICERIGRVGRKLGIALILASQEGDLPTFGGSNGLRNAVRRGNTVVLRTTNTQTAGVLKLDFDPTLLPDLPGYGYTVAAIGTTDRTAPFRSYYLAELTDDELDAVHAGAEAREGTSHWWLAHTPDAPLDDDLVALRALGTPYAERNVAVEAARAELTGQLDDLISGRIDAVEFATPKTTPADAGQAAGYGKVVAFPGALNLEAPAENPATPTTPVAAAPDPSGLTPAARDIYQAIKAGTTKKGDLITVTGLSDSGVIKALSELMARGDVVKARHGHYALASDQPAADAADVAVDELLRQAVALVVTTGIPTPAMLTRRLTVTTDQARWLLDRMTETGVLGPAGPDGTPTVLVTADQLDQTLADIDA</sequence>
<dbReference type="InterPro" id="IPR027417">
    <property type="entry name" value="P-loop_NTPase"/>
</dbReference>
<keyword evidence="1" id="KW-0812">Transmembrane</keyword>
<keyword evidence="1" id="KW-0472">Membrane</keyword>
<evidence type="ECO:0000313" key="4">
    <source>
        <dbReference type="Proteomes" id="UP000319825"/>
    </source>
</evidence>
<evidence type="ECO:0000256" key="1">
    <source>
        <dbReference type="SAM" id="Phobius"/>
    </source>
</evidence>
<organism evidence="3 4">
    <name type="scientific">Micromonospora olivasterospora</name>
    <dbReference type="NCBI Taxonomy" id="1880"/>
    <lineage>
        <taxon>Bacteria</taxon>
        <taxon>Bacillati</taxon>
        <taxon>Actinomycetota</taxon>
        <taxon>Actinomycetes</taxon>
        <taxon>Micromonosporales</taxon>
        <taxon>Micromonosporaceae</taxon>
        <taxon>Micromonospora</taxon>
    </lineage>
</organism>
<feature type="transmembrane region" description="Helical" evidence="1">
    <location>
        <begin position="51"/>
        <end position="72"/>
    </location>
</feature>
<protein>
    <submittedName>
        <fullName evidence="3">FtsK-like protein</fullName>
    </submittedName>
</protein>
<feature type="transmembrane region" description="Helical" evidence="1">
    <location>
        <begin position="109"/>
        <end position="125"/>
    </location>
</feature>
<dbReference type="SUPFAM" id="SSF52540">
    <property type="entry name" value="P-loop containing nucleoside triphosphate hydrolases"/>
    <property type="match status" value="1"/>
</dbReference>
<feature type="domain" description="FtsK gamma" evidence="2">
    <location>
        <begin position="709"/>
        <end position="774"/>
    </location>
</feature>
<dbReference type="Gene3D" id="3.40.50.300">
    <property type="entry name" value="P-loop containing nucleotide triphosphate hydrolases"/>
    <property type="match status" value="1"/>
</dbReference>
<dbReference type="InterPro" id="IPR036390">
    <property type="entry name" value="WH_DNA-bd_sf"/>
</dbReference>
<dbReference type="Proteomes" id="UP000319825">
    <property type="component" value="Unassembled WGS sequence"/>
</dbReference>
<dbReference type="OrthoDB" id="3648675at2"/>
<proteinExistence type="predicted"/>